<keyword evidence="4 6" id="KW-0067">ATP-binding</keyword>
<keyword evidence="3 6" id="KW-0547">Nucleotide-binding</keyword>
<dbReference type="GO" id="GO:0043531">
    <property type="term" value="F:ADP binding"/>
    <property type="evidence" value="ECO:0007669"/>
    <property type="project" value="InterPro"/>
</dbReference>
<keyword evidence="2 9" id="KW-0723">Serine/threonine-protein kinase</keyword>
<dbReference type="PROSITE" id="PS50294">
    <property type="entry name" value="WD_REPEATS_REGION"/>
    <property type="match status" value="1"/>
</dbReference>
<proteinExistence type="inferred from homology"/>
<dbReference type="GO" id="GO:0005524">
    <property type="term" value="F:ATP binding"/>
    <property type="evidence" value="ECO:0007669"/>
    <property type="project" value="UniProtKB-UniRule"/>
</dbReference>
<dbReference type="Pfam" id="PF00400">
    <property type="entry name" value="WD40"/>
    <property type="match status" value="1"/>
</dbReference>
<dbReference type="Gene3D" id="1.10.510.10">
    <property type="entry name" value="Transferase(Phosphotransferase) domain 1"/>
    <property type="match status" value="1"/>
</dbReference>
<dbReference type="eggNOG" id="KOG0200">
    <property type="taxonomic scope" value="Eukaryota"/>
</dbReference>
<dbReference type="PROSITE" id="PS50011">
    <property type="entry name" value="PROTEIN_KINASE_DOM"/>
    <property type="match status" value="1"/>
</dbReference>
<dbReference type="InterPro" id="IPR036322">
    <property type="entry name" value="WD40_repeat_dom_sf"/>
</dbReference>
<dbReference type="PANTHER" id="PTHR44329:SF289">
    <property type="entry name" value="SERINE_THREONINE-PROTEIN KINASE VIK"/>
    <property type="match status" value="1"/>
</dbReference>
<feature type="compositionally biased region" description="Basic residues" evidence="7">
    <location>
        <begin position="1823"/>
        <end position="1837"/>
    </location>
</feature>
<keyword evidence="5" id="KW-0853">WD repeat</keyword>
<dbReference type="InterPro" id="IPR051681">
    <property type="entry name" value="Ser/Thr_Kinases-Pseudokinases"/>
</dbReference>
<feature type="region of interest" description="Disordered" evidence="7">
    <location>
        <begin position="332"/>
        <end position="398"/>
    </location>
</feature>
<feature type="region of interest" description="Disordered" evidence="7">
    <location>
        <begin position="2205"/>
        <end position="2235"/>
    </location>
</feature>
<dbReference type="InterPro" id="IPR008271">
    <property type="entry name" value="Ser/Thr_kinase_AS"/>
</dbReference>
<comment type="similarity">
    <text evidence="1">Belongs to the protein kinase superfamily. TKL Ser/Thr protein kinase family. ROCO subfamily.</text>
</comment>
<dbReference type="Pfam" id="PF07714">
    <property type="entry name" value="PK_Tyr_Ser-Thr"/>
    <property type="match status" value="1"/>
</dbReference>
<dbReference type="Pfam" id="PF00931">
    <property type="entry name" value="NB-ARC"/>
    <property type="match status" value="1"/>
</dbReference>
<dbReference type="InterPro" id="IPR015943">
    <property type="entry name" value="WD40/YVTN_repeat-like_dom_sf"/>
</dbReference>
<evidence type="ECO:0000313" key="10">
    <source>
        <dbReference type="Proteomes" id="UP000054408"/>
    </source>
</evidence>
<keyword evidence="9" id="KW-0418">Kinase</keyword>
<dbReference type="EMBL" id="GL349435">
    <property type="protein sequence ID" value="KNC50632.1"/>
    <property type="molecule type" value="Genomic_DNA"/>
</dbReference>
<dbReference type="InterPro" id="IPR002182">
    <property type="entry name" value="NB-ARC"/>
</dbReference>
<dbReference type="InterPro" id="IPR036180">
    <property type="entry name" value="Gelsolin-like_dom_sf"/>
</dbReference>
<accession>A0A0L0DE84</accession>
<dbReference type="GO" id="GO:0004674">
    <property type="term" value="F:protein serine/threonine kinase activity"/>
    <property type="evidence" value="ECO:0007669"/>
    <property type="project" value="UniProtKB-KW"/>
</dbReference>
<dbReference type="SUPFAM" id="SSF56112">
    <property type="entry name" value="Protein kinase-like (PK-like)"/>
    <property type="match status" value="1"/>
</dbReference>
<dbReference type="PROSITE" id="PS00108">
    <property type="entry name" value="PROTEIN_KINASE_ST"/>
    <property type="match status" value="1"/>
</dbReference>
<dbReference type="RefSeq" id="XP_013762518.1">
    <property type="nucleotide sequence ID" value="XM_013907064.1"/>
</dbReference>
<evidence type="ECO:0000256" key="6">
    <source>
        <dbReference type="PROSITE-ProRule" id="PRU10141"/>
    </source>
</evidence>
<dbReference type="SMART" id="SM00320">
    <property type="entry name" value="WD40"/>
    <property type="match status" value="6"/>
</dbReference>
<evidence type="ECO:0000256" key="1">
    <source>
        <dbReference type="ARBA" id="ARBA00008171"/>
    </source>
</evidence>
<dbReference type="InterPro" id="IPR001680">
    <property type="entry name" value="WD40_rpt"/>
</dbReference>
<dbReference type="Gene3D" id="3.30.200.20">
    <property type="entry name" value="Phosphorylase Kinase, domain 1"/>
    <property type="match status" value="1"/>
</dbReference>
<keyword evidence="10" id="KW-1185">Reference proteome</keyword>
<feature type="region of interest" description="Disordered" evidence="7">
    <location>
        <begin position="1"/>
        <end position="80"/>
    </location>
</feature>
<feature type="region of interest" description="Disordered" evidence="7">
    <location>
        <begin position="167"/>
        <end position="204"/>
    </location>
</feature>
<dbReference type="PROSITE" id="PS50082">
    <property type="entry name" value="WD_REPEATS_2"/>
    <property type="match status" value="2"/>
</dbReference>
<reference evidence="9 10" key="1">
    <citation type="submission" date="2010-05" db="EMBL/GenBank/DDBJ databases">
        <title>The Genome Sequence of Thecamonas trahens ATCC 50062.</title>
        <authorList>
            <consortium name="The Broad Institute Genome Sequencing Platform"/>
            <person name="Russ C."/>
            <person name="Cuomo C."/>
            <person name="Shea T."/>
            <person name="Young S.K."/>
            <person name="Zeng Q."/>
            <person name="Koehrsen M."/>
            <person name="Haas B."/>
            <person name="Borodovsky M."/>
            <person name="Guigo R."/>
            <person name="Alvarado L."/>
            <person name="Berlin A."/>
            <person name="Bochicchio J."/>
            <person name="Borenstein D."/>
            <person name="Chapman S."/>
            <person name="Chen Z."/>
            <person name="Freedman E."/>
            <person name="Gellesch M."/>
            <person name="Goldberg J."/>
            <person name="Griggs A."/>
            <person name="Gujja S."/>
            <person name="Heilman E."/>
            <person name="Heiman D."/>
            <person name="Hepburn T."/>
            <person name="Howarth C."/>
            <person name="Jen D."/>
            <person name="Larson L."/>
            <person name="Mehta T."/>
            <person name="Park D."/>
            <person name="Pearson M."/>
            <person name="Roberts A."/>
            <person name="Saif S."/>
            <person name="Shenoy N."/>
            <person name="Sisk P."/>
            <person name="Stolte C."/>
            <person name="Sykes S."/>
            <person name="Thomson T."/>
            <person name="Walk T."/>
            <person name="White J."/>
            <person name="Yandava C."/>
            <person name="Burger G."/>
            <person name="Gray M.W."/>
            <person name="Holland P.W.H."/>
            <person name="King N."/>
            <person name="Lang F.B.F."/>
            <person name="Roger A.J."/>
            <person name="Ruiz-Trillo I."/>
            <person name="Lander E."/>
            <person name="Nusbaum C."/>
        </authorList>
    </citation>
    <scope>NUCLEOTIDE SEQUENCE [LARGE SCALE GENOMIC DNA]</scope>
    <source>
        <strain evidence="9 10">ATCC 50062</strain>
    </source>
</reference>
<feature type="compositionally biased region" description="Pro residues" evidence="7">
    <location>
        <begin position="44"/>
        <end position="62"/>
    </location>
</feature>
<evidence type="ECO:0000256" key="4">
    <source>
        <dbReference type="ARBA" id="ARBA00022840"/>
    </source>
</evidence>
<evidence type="ECO:0000256" key="7">
    <source>
        <dbReference type="SAM" id="MobiDB-lite"/>
    </source>
</evidence>
<dbReference type="Gene3D" id="3.40.50.300">
    <property type="entry name" value="P-loop containing nucleotide triphosphate hydrolases"/>
    <property type="match status" value="1"/>
</dbReference>
<dbReference type="PROSITE" id="PS00107">
    <property type="entry name" value="PROTEIN_KINASE_ATP"/>
    <property type="match status" value="1"/>
</dbReference>
<keyword evidence="9" id="KW-0808">Transferase</keyword>
<dbReference type="Proteomes" id="UP000054408">
    <property type="component" value="Unassembled WGS sequence"/>
</dbReference>
<feature type="repeat" description="WD" evidence="5">
    <location>
        <begin position="1534"/>
        <end position="1575"/>
    </location>
</feature>
<dbReference type="InterPro" id="IPR042197">
    <property type="entry name" value="Apaf_helical"/>
</dbReference>
<dbReference type="OrthoDB" id="1668230at2759"/>
<dbReference type="SMART" id="SM00220">
    <property type="entry name" value="S_TKc"/>
    <property type="match status" value="1"/>
</dbReference>
<evidence type="ECO:0000313" key="9">
    <source>
        <dbReference type="EMBL" id="KNC50632.1"/>
    </source>
</evidence>
<dbReference type="SUPFAM" id="SSF52540">
    <property type="entry name" value="P-loop containing nucleoside triphosphate hydrolases"/>
    <property type="match status" value="1"/>
</dbReference>
<feature type="binding site" evidence="6">
    <location>
        <position position="271"/>
    </location>
    <ligand>
        <name>ATP</name>
        <dbReference type="ChEBI" id="CHEBI:30616"/>
    </ligand>
</feature>
<name>A0A0L0DE84_THETB</name>
<feature type="region of interest" description="Disordered" evidence="7">
    <location>
        <begin position="110"/>
        <end position="134"/>
    </location>
</feature>
<dbReference type="InterPro" id="IPR001245">
    <property type="entry name" value="Ser-Thr/Tyr_kinase_cat_dom"/>
</dbReference>
<evidence type="ECO:0000256" key="2">
    <source>
        <dbReference type="ARBA" id="ARBA00022527"/>
    </source>
</evidence>
<dbReference type="InterPro" id="IPR000719">
    <property type="entry name" value="Prot_kinase_dom"/>
</dbReference>
<evidence type="ECO:0000256" key="5">
    <source>
        <dbReference type="PROSITE-ProRule" id="PRU00221"/>
    </source>
</evidence>
<feature type="repeat" description="WD" evidence="5">
    <location>
        <begin position="1737"/>
        <end position="1760"/>
    </location>
</feature>
<dbReference type="InterPro" id="IPR011009">
    <property type="entry name" value="Kinase-like_dom_sf"/>
</dbReference>
<dbReference type="SUPFAM" id="SSF50978">
    <property type="entry name" value="WD40 repeat-like"/>
    <property type="match status" value="2"/>
</dbReference>
<dbReference type="InterPro" id="IPR017441">
    <property type="entry name" value="Protein_kinase_ATP_BS"/>
</dbReference>
<organism evidence="9 10">
    <name type="scientific">Thecamonas trahens ATCC 50062</name>
    <dbReference type="NCBI Taxonomy" id="461836"/>
    <lineage>
        <taxon>Eukaryota</taxon>
        <taxon>Apusozoa</taxon>
        <taxon>Apusomonadida</taxon>
        <taxon>Apusomonadidae</taxon>
        <taxon>Thecamonas</taxon>
    </lineage>
</organism>
<sequence length="2350" mass="248045">MFETASPSSQRHRIAAPQTGDYRCEDGPCASSGAKPWTHSSSPPSLPSTSPPSSPELSPPVLPLRLASPHREAMSHSARGEIGPPALHVLVSPEAATAHSVVSSTATSLASPASPLSASPPASSSPASSASDDASLSCSFSRRMISSTDDDASVSSRGASLTIARLNAHRVGRQQETSVTFSASRTKQLPRPGPTATASPLAGPRLGTIIASASPANSSEHNEVQLVSTTGASKTLEAVLWTDLTVGSRLGSGGFGEVWTGFWGATPVAIKRLSPKGEESQQVADLVAEASVLASLSHPNIVQLLAVCTDAPNLAIVTELMESGDLHAALFGSSRHRRRTPEPASSTASASSSDSSPGSSNNKSGGRATTSSGSSSSVPSGGAGSKTSTPSSPYSSPWSSIRTSARSSFFSPALSGRHSASGSPLLASGQLSDRLKLSILHGVACGMEYLHRHGILHCDLKPRNILLSRGGSVVKVADFGLAVTLQDDETRGFAGTPRYAAPEVIMGDAPTAAADVFSFGVLLYETATQMRAFGSVSRIKNCYAPLLPRAVLRSTTTLDADLPDVFHSRLFRMVLPLIVTCIAEDPVARPSFADLAVAFASLEQHAAQVGQIFPSVPPLPDPATSLARPDLVRTAVRLLTQSVNVLAHPAGVCSTSHGASRSAGGHKAGLLLSAPAGAGKTWLATHVAHNREVGAAFVDGIHWFTLGAHLELSALYPALARELGIKLSTHQQRSIKAAREALTAAIASASLLLVLDNLSSPAELALCDVLSAAPRSRLLITARSDVAPMLRGPALPRLDAFALPPLSDADARALLALAAACPINDLPPEADPLLVECESLPIALSLVGAVVAHKRQSAWKFALDQVTESKSRGLSPLRMATALTVRAMHALRFRFLDLQVLPTLTLLPIDPLVVLWGSLPEPLSEYDIDAVLDEFARHGLVRLSNPSTSSHAVLAFTILPNAADYLAWEVRADTRRHVAAHAAILDAYKTTSKLQSWVCGPVTHDAYYRQHTVRHLLAVNALQDAIDLVTSFEWYLKSSRAERDAEPWLSAGADGLASYLADLGRVVMAAKRARLPVVKDLLLLRELFSLSRSALLRYPSMVGYQFLGRLWPVPDLADVPVAIARFVDAALVHKSRGHLLYVPRTRLLTAHGGAMDSVLRSHPHPIHDVVSLGGPMFASLCADSVCVWDISAEAWHEYPLGFLMPPTLGGSPSPNTAGVGGGPGLSARASSGLQLLGSDGFLGIVADGCIRIFSVDADAGVGSAINEYNSYTRGSSAVITSAALVEMDDDMYIVMLVCSEGCATLRARLLTPAGFTPNSSPACSPAPSGLDGAGLVEAIELPSGLGYVDVLPAREAPLAAVVAPQAGIVTVVDYDVGAVLFHATLPVSVRIADMSVVELACDGTMLAVASPDRILLWTTENDGSCLFDLANAVEPMVTLDVKHASALQFVPESTLLLVSQPSGHLCVASTASGRMLGKLRVHVPTAVTALSAAKVDDRYMVVSGDADGVLGVWSASGLVNQLSTMSLAGGAHRGLAHRAPVTSLAVHPDGSLVVTGSSDRTLRVYSSDSQTVVAILVGHSSRVIALTWMSKTMLASIDDNGTVAQWHVSRADAHMVAKGALPTLGAVGAAVWLGTRIFVGFTNVMDRIPAVQAFDMVRSEGGTGAVLDLPFVHGFTGVAGSFLAAASCLLVTRCSLPDSTSAVVHNTSTLKPVARLEGLHFAPLTCAHMLEVASRVFVATGALDNSVVVWDARSGAALCTLTTRNGTVAALRLFTFHGSPSLHLAVADTGRSPGILVVALRAAALASGTVSSDGDGEGEKAKSRLRRKAKSRRRRKGKSLLKGTVLEELADATMLRVFSRRIHQLDAGCALLEVCDSGASLFVVVTEARTFHHLTSLAVLRDAAEADQQRGVLETLWHSLRSAWHRAQWHENRLHDSRAVRNASVGYLVTHAGQSRGQIAEQPVSLELLRANAVVVVKTAGRVYVWRGPRAPRRVMVRAITLAQSLTKQGRRMPLVILGACDGVARGVSKTMNKDLFAIEPPYDALWRVLVPPESEGNYAQVAQVKAADELRPVSVEWLRALAAEWQRLHEVCDDRADGLVAREVARGVLYSEYLSSSGVFLIGTLVGLWVWVGDDVPEGLRAKVLQLVREMDNSAGSGDDGRMLLNTYPWDAEQRPMAWQRLQVVYDGSEPVILRSALSTAAAPSSEESSPLSTAAWTGDSSTASQSAPSVSSAGAPRDLWMELADGPESWYEPARYGLPWLEQRALMSAASTTTTSTGSSGGSGAELERVHDSQIRILSRVLCLLRTVSGRGSGTSLVLSFSWAAPWLYVPLSSTRARRLRWRQVAAW</sequence>
<feature type="domain" description="Protein kinase" evidence="8">
    <location>
        <begin position="244"/>
        <end position="608"/>
    </location>
</feature>
<dbReference type="SUPFAM" id="SSF82754">
    <property type="entry name" value="C-terminal, gelsolin-like domain of Sec23/24"/>
    <property type="match status" value="1"/>
</dbReference>
<feature type="region of interest" description="Disordered" evidence="7">
    <location>
        <begin position="1809"/>
        <end position="1837"/>
    </location>
</feature>
<dbReference type="Gene3D" id="1.10.8.430">
    <property type="entry name" value="Helical domain of apoptotic protease-activating factors"/>
    <property type="match status" value="1"/>
</dbReference>
<evidence type="ECO:0000256" key="3">
    <source>
        <dbReference type="ARBA" id="ARBA00022741"/>
    </source>
</evidence>
<feature type="compositionally biased region" description="Polar residues" evidence="7">
    <location>
        <begin position="174"/>
        <end position="187"/>
    </location>
</feature>
<gene>
    <name evidence="9" type="ORF">AMSG_00794</name>
</gene>
<protein>
    <submittedName>
        <fullName evidence="9">Serine/threonine protein kinase</fullName>
    </submittedName>
</protein>
<dbReference type="InterPro" id="IPR027417">
    <property type="entry name" value="P-loop_NTPase"/>
</dbReference>
<feature type="compositionally biased region" description="Low complexity" evidence="7">
    <location>
        <begin position="344"/>
        <end position="398"/>
    </location>
</feature>
<dbReference type="STRING" id="461836.A0A0L0DE84"/>
<dbReference type="PANTHER" id="PTHR44329">
    <property type="entry name" value="SERINE/THREONINE-PROTEIN KINASE TNNI3K-RELATED"/>
    <property type="match status" value="1"/>
</dbReference>
<evidence type="ECO:0000259" key="8">
    <source>
        <dbReference type="PROSITE" id="PS50011"/>
    </source>
</evidence>
<dbReference type="GeneID" id="25560579"/>
<dbReference type="Gene3D" id="2.130.10.10">
    <property type="entry name" value="YVTN repeat-like/Quinoprotein amine dehydrogenase"/>
    <property type="match status" value="2"/>
</dbReference>